<dbReference type="AlphaFoldDB" id="A0A2K4WUU0"/>
<dbReference type="EMBL" id="LT963409">
    <property type="protein sequence ID" value="SOS39671.1"/>
    <property type="molecule type" value="Genomic_DNA"/>
</dbReference>
<gene>
    <name evidence="1" type="ORF">CFBP3840_02626</name>
</gene>
<name>A0A2K4WUU0_PSESX</name>
<proteinExistence type="predicted"/>
<evidence type="ECO:0000313" key="2">
    <source>
        <dbReference type="Proteomes" id="UP000238095"/>
    </source>
</evidence>
<reference evidence="1 2" key="1">
    <citation type="submission" date="2017-11" db="EMBL/GenBank/DDBJ databases">
        <authorList>
            <person name="Han C.G."/>
        </authorList>
    </citation>
    <scope>NUCLEOTIDE SEQUENCE [LARGE SCALE GENOMIC DNA]</scope>
    <source>
        <strain evidence="1">CFBP3840</strain>
    </source>
</reference>
<organism evidence="1 2">
    <name type="scientific">Pseudomonas syringae</name>
    <dbReference type="NCBI Taxonomy" id="317"/>
    <lineage>
        <taxon>Bacteria</taxon>
        <taxon>Pseudomonadati</taxon>
        <taxon>Pseudomonadota</taxon>
        <taxon>Gammaproteobacteria</taxon>
        <taxon>Pseudomonadales</taxon>
        <taxon>Pseudomonadaceae</taxon>
        <taxon>Pseudomonas</taxon>
    </lineage>
</organism>
<accession>A0A2K4WUU0</accession>
<evidence type="ECO:0000313" key="1">
    <source>
        <dbReference type="EMBL" id="SOS39671.1"/>
    </source>
</evidence>
<sequence>MEACDVKTHCNGPVGLPGKIRGYSMVMNYMFLALLSASAIVLCRQ</sequence>
<dbReference type="Proteomes" id="UP000238095">
    <property type="component" value="Chromosome 1"/>
</dbReference>
<protein>
    <submittedName>
        <fullName evidence="1">Putative membrane protein</fullName>
    </submittedName>
</protein>